<evidence type="ECO:0000313" key="6">
    <source>
        <dbReference type="Proteomes" id="UP000275408"/>
    </source>
</evidence>
<dbReference type="Proteomes" id="UP000275408">
    <property type="component" value="Unassembled WGS sequence"/>
</dbReference>
<evidence type="ECO:0000256" key="4">
    <source>
        <dbReference type="SAM" id="MobiDB-lite"/>
    </source>
</evidence>
<comment type="caution">
    <text evidence="5">The sequence shown here is derived from an EMBL/GenBank/DDBJ whole genome shotgun (WGS) entry which is preliminary data.</text>
</comment>
<dbReference type="Pfam" id="PF12796">
    <property type="entry name" value="Ank_2"/>
    <property type="match status" value="1"/>
</dbReference>
<dbReference type="InterPro" id="IPR002110">
    <property type="entry name" value="Ankyrin_rpt"/>
</dbReference>
<feature type="region of interest" description="Disordered" evidence="4">
    <location>
        <begin position="276"/>
        <end position="345"/>
    </location>
</feature>
<keyword evidence="1" id="KW-0677">Repeat</keyword>
<dbReference type="OrthoDB" id="283575at2759"/>
<proteinExistence type="predicted"/>
<evidence type="ECO:0000256" key="2">
    <source>
        <dbReference type="ARBA" id="ARBA00023043"/>
    </source>
</evidence>
<dbReference type="Gene3D" id="1.25.40.20">
    <property type="entry name" value="Ankyrin repeat-containing domain"/>
    <property type="match status" value="1"/>
</dbReference>
<keyword evidence="2 3" id="KW-0040">ANK repeat</keyword>
<dbReference type="InterPro" id="IPR036770">
    <property type="entry name" value="Ankyrin_rpt-contain_sf"/>
</dbReference>
<organism evidence="5 6">
    <name type="scientific">Pocillopora damicornis</name>
    <name type="common">Cauliflower coral</name>
    <name type="synonym">Millepora damicornis</name>
    <dbReference type="NCBI Taxonomy" id="46731"/>
    <lineage>
        <taxon>Eukaryota</taxon>
        <taxon>Metazoa</taxon>
        <taxon>Cnidaria</taxon>
        <taxon>Anthozoa</taxon>
        <taxon>Hexacorallia</taxon>
        <taxon>Scleractinia</taxon>
        <taxon>Astrocoeniina</taxon>
        <taxon>Pocilloporidae</taxon>
        <taxon>Pocillopora</taxon>
    </lineage>
</organism>
<feature type="repeat" description="ANK" evidence="3">
    <location>
        <begin position="164"/>
        <end position="196"/>
    </location>
</feature>
<dbReference type="PANTHER" id="PTHR23206:SF7">
    <property type="entry name" value="PROTEIN KINASE DOMAIN-CONTAINING PROTEIN"/>
    <property type="match status" value="1"/>
</dbReference>
<dbReference type="GO" id="GO:0045087">
    <property type="term" value="P:innate immune response"/>
    <property type="evidence" value="ECO:0007669"/>
    <property type="project" value="TreeGrafter"/>
</dbReference>
<keyword evidence="6" id="KW-1185">Reference proteome</keyword>
<evidence type="ECO:0000256" key="3">
    <source>
        <dbReference type="PROSITE-ProRule" id="PRU00023"/>
    </source>
</evidence>
<sequence length="363" mass="39726">MGGKDQGGTTEKKREVRLSESRLLREKYLEKYSWEELIRSLVKRLNSLAFVGELGHQEVSCGRTAPYSASCRGTYSGGTMVLDLPFLGANYGSKKDLVETPLHLAARHPRADMAKRLLDDGADANARDRFNRAPLHLAIEYDAQGVFQLLIRNRATDLEARMDDGTTPLILAARHDLLNLVQCLIKAGVKVNIADNQVSGLDVTKELLENGAKKDVQDEKDIAEQRHHRDIVKLLTDLSLGFNSPNAVPAPTLLPEGQKSPMVSIASLLATSPPAAEIPNGSGAAMEQKFHAARQKATLSRTSGSRPRPRATGNKNDNNAKRKRKKARLDGEVHPSMSVVPTPSPYGFTRVLMPCAAGQQQQQ</sequence>
<gene>
    <name evidence="5" type="ORF">pdam_00022157</name>
</gene>
<dbReference type="PROSITE" id="PS50088">
    <property type="entry name" value="ANK_REPEAT"/>
    <property type="match status" value="2"/>
</dbReference>
<dbReference type="InterPro" id="IPR051631">
    <property type="entry name" value="Ankyrin-KH/SAM_domain"/>
</dbReference>
<reference evidence="5 6" key="1">
    <citation type="journal article" date="2018" name="Sci. Rep.">
        <title>Comparative analysis of the Pocillopora damicornis genome highlights role of immune system in coral evolution.</title>
        <authorList>
            <person name="Cunning R."/>
            <person name="Bay R.A."/>
            <person name="Gillette P."/>
            <person name="Baker A.C."/>
            <person name="Traylor-Knowles N."/>
        </authorList>
    </citation>
    <scope>NUCLEOTIDE SEQUENCE [LARGE SCALE GENOMIC DNA]</scope>
    <source>
        <strain evidence="5">RSMAS</strain>
        <tissue evidence="5">Whole animal</tissue>
    </source>
</reference>
<feature type="repeat" description="ANK" evidence="3">
    <location>
        <begin position="97"/>
        <end position="129"/>
    </location>
</feature>
<accession>A0A3M6UXR8</accession>
<dbReference type="PANTHER" id="PTHR23206">
    <property type="entry name" value="MASK PROTEIN"/>
    <property type="match status" value="1"/>
</dbReference>
<dbReference type="EMBL" id="RCHS01000505">
    <property type="protein sequence ID" value="RMX58476.1"/>
    <property type="molecule type" value="Genomic_DNA"/>
</dbReference>
<dbReference type="GO" id="GO:0005737">
    <property type="term" value="C:cytoplasm"/>
    <property type="evidence" value="ECO:0007669"/>
    <property type="project" value="TreeGrafter"/>
</dbReference>
<dbReference type="SMART" id="SM00248">
    <property type="entry name" value="ANK"/>
    <property type="match status" value="3"/>
</dbReference>
<protein>
    <submittedName>
        <fullName evidence="5">Uncharacterized protein</fullName>
    </submittedName>
</protein>
<evidence type="ECO:0000256" key="1">
    <source>
        <dbReference type="ARBA" id="ARBA00022737"/>
    </source>
</evidence>
<dbReference type="PROSITE" id="PS50297">
    <property type="entry name" value="ANK_REP_REGION"/>
    <property type="match status" value="2"/>
</dbReference>
<dbReference type="AlphaFoldDB" id="A0A3M6UXR8"/>
<dbReference type="SUPFAM" id="SSF48403">
    <property type="entry name" value="Ankyrin repeat"/>
    <property type="match status" value="1"/>
</dbReference>
<evidence type="ECO:0000313" key="5">
    <source>
        <dbReference type="EMBL" id="RMX58476.1"/>
    </source>
</evidence>
<name>A0A3M6UXR8_POCDA</name>
<dbReference type="STRING" id="46731.A0A3M6UXR8"/>